<organism evidence="3 4">
    <name type="scientific">Pseudomaricurvus hydrocarbonicus</name>
    <dbReference type="NCBI Taxonomy" id="1470433"/>
    <lineage>
        <taxon>Bacteria</taxon>
        <taxon>Pseudomonadati</taxon>
        <taxon>Pseudomonadota</taxon>
        <taxon>Gammaproteobacteria</taxon>
        <taxon>Cellvibrionales</taxon>
        <taxon>Cellvibrionaceae</taxon>
        <taxon>Pseudomaricurvus</taxon>
    </lineage>
</organism>
<accession>A0A9E5JTS9</accession>
<keyword evidence="2" id="KW-0812">Transmembrane</keyword>
<evidence type="ECO:0000256" key="2">
    <source>
        <dbReference type="SAM" id="Phobius"/>
    </source>
</evidence>
<feature type="transmembrane region" description="Helical" evidence="2">
    <location>
        <begin position="79"/>
        <end position="101"/>
    </location>
</feature>
<comment type="caution">
    <text evidence="3">The sequence shown here is derived from an EMBL/GenBank/DDBJ whole genome shotgun (WGS) entry which is preliminary data.</text>
</comment>
<name>A0A9E5JTS9_9GAMM</name>
<dbReference type="RefSeq" id="WP_167182056.1">
    <property type="nucleotide sequence ID" value="NZ_JAAONZ010000002.1"/>
</dbReference>
<evidence type="ECO:0000256" key="1">
    <source>
        <dbReference type="SAM" id="MobiDB-lite"/>
    </source>
</evidence>
<evidence type="ECO:0000313" key="4">
    <source>
        <dbReference type="Proteomes" id="UP000787472"/>
    </source>
</evidence>
<protein>
    <submittedName>
        <fullName evidence="3">Uncharacterized protein</fullName>
    </submittedName>
</protein>
<feature type="transmembrane region" description="Helical" evidence="2">
    <location>
        <begin position="39"/>
        <end position="59"/>
    </location>
</feature>
<reference evidence="3" key="1">
    <citation type="submission" date="2020-03" db="EMBL/GenBank/DDBJ databases">
        <authorList>
            <person name="Guo F."/>
        </authorList>
    </citation>
    <scope>NUCLEOTIDE SEQUENCE</scope>
    <source>
        <strain evidence="3">JCM 30134</strain>
    </source>
</reference>
<feature type="region of interest" description="Disordered" evidence="1">
    <location>
        <begin position="129"/>
        <end position="151"/>
    </location>
</feature>
<gene>
    <name evidence="3" type="ORF">G8770_04140</name>
</gene>
<evidence type="ECO:0000313" key="3">
    <source>
        <dbReference type="EMBL" id="NHO64735.1"/>
    </source>
</evidence>
<sequence length="151" mass="16389">MMLESSSAAWGYYLLGAAGLYAVWWRFTLWINWSLVRRVLRAVMLVILVCPFSVGEGYLDMAPAVLMALMEMVFEGEGAFYRAGSALLIWMGIAAALAVLFDVASRFWKKQPAEKSAAQKQSEARIQALTQEAGPASSASTSDQSAPASAI</sequence>
<feature type="transmembrane region" description="Helical" evidence="2">
    <location>
        <begin position="12"/>
        <end position="32"/>
    </location>
</feature>
<dbReference type="AlphaFoldDB" id="A0A9E5JTS9"/>
<keyword evidence="2" id="KW-0472">Membrane</keyword>
<keyword evidence="4" id="KW-1185">Reference proteome</keyword>
<dbReference type="EMBL" id="JAAONZ010000002">
    <property type="protein sequence ID" value="NHO64735.1"/>
    <property type="molecule type" value="Genomic_DNA"/>
</dbReference>
<dbReference type="Proteomes" id="UP000787472">
    <property type="component" value="Unassembled WGS sequence"/>
</dbReference>
<keyword evidence="2" id="KW-1133">Transmembrane helix</keyword>
<proteinExistence type="predicted"/>
<feature type="compositionally biased region" description="Polar residues" evidence="1">
    <location>
        <begin position="137"/>
        <end position="151"/>
    </location>
</feature>